<dbReference type="Pfam" id="PF00335">
    <property type="entry name" value="Tetraspanin"/>
    <property type="match status" value="1"/>
</dbReference>
<evidence type="ECO:0000313" key="7">
    <source>
        <dbReference type="Proteomes" id="UP001651158"/>
    </source>
</evidence>
<evidence type="ECO:0000256" key="1">
    <source>
        <dbReference type="ARBA" id="ARBA00004141"/>
    </source>
</evidence>
<dbReference type="EMBL" id="JAKROA010000001">
    <property type="protein sequence ID" value="KAL5112392.1"/>
    <property type="molecule type" value="Genomic_DNA"/>
</dbReference>
<sequence>MTNNARDSGSWMKTTAAVLNTMVVCVFWWCIVVGIVLSLTLNYIIDAPQQSYASLSILIFMTGALGLIFSLSAFNCSKKHGKCGLITYVTVLWTMTTSILTVASLLILASKNQKELFDWIDGSLEKVFQNGSHSIEGMEAVFLIENQLSCCGFNGTSYYPSDSLNIGCCDKLEIRCTVDLAHKKACRIAFMEMVRDQFEDFGVSLIFAAFIILAAILNSCIMLAKVRCDEEMDTK</sequence>
<evidence type="ECO:0000256" key="3">
    <source>
        <dbReference type="ARBA" id="ARBA00022989"/>
    </source>
</evidence>
<keyword evidence="2 5" id="KW-0812">Transmembrane</keyword>
<keyword evidence="3 5" id="KW-1133">Transmembrane helix</keyword>
<feature type="transmembrane region" description="Helical" evidence="5">
    <location>
        <begin position="21"/>
        <end position="45"/>
    </location>
</feature>
<accession>A0ABR4QRS7</accession>
<protein>
    <recommendedName>
        <fullName evidence="8">Tetraspanin</fullName>
    </recommendedName>
</protein>
<reference evidence="6 7" key="1">
    <citation type="journal article" date="2022" name="Front. Cell. Infect. Microbiol.">
        <title>The Genomes of Two Strains of Taenia crassiceps the Animal Model for the Study of Human Cysticercosis.</title>
        <authorList>
            <person name="Bobes R.J."/>
            <person name="Estrada K."/>
            <person name="Rios-Valencia D.G."/>
            <person name="Calderon-Gallegos A."/>
            <person name="de la Torre P."/>
            <person name="Carrero J.C."/>
            <person name="Sanchez-Flores A."/>
            <person name="Laclette J.P."/>
        </authorList>
    </citation>
    <scope>NUCLEOTIDE SEQUENCE [LARGE SCALE GENOMIC DNA]</scope>
    <source>
        <strain evidence="6">WFUcys</strain>
    </source>
</reference>
<comment type="subcellular location">
    <subcellularLocation>
        <location evidence="1">Membrane</location>
        <topology evidence="1">Multi-pass membrane protein</topology>
    </subcellularLocation>
</comment>
<evidence type="ECO:0000256" key="4">
    <source>
        <dbReference type="ARBA" id="ARBA00023136"/>
    </source>
</evidence>
<feature type="transmembrane region" description="Helical" evidence="5">
    <location>
        <begin position="51"/>
        <end position="73"/>
    </location>
</feature>
<gene>
    <name evidence="6" type="ORF">TcWFU_006806</name>
</gene>
<keyword evidence="4 5" id="KW-0472">Membrane</keyword>
<evidence type="ECO:0000256" key="2">
    <source>
        <dbReference type="ARBA" id="ARBA00022692"/>
    </source>
</evidence>
<evidence type="ECO:0000313" key="6">
    <source>
        <dbReference type="EMBL" id="KAL5112392.1"/>
    </source>
</evidence>
<dbReference type="SUPFAM" id="SSF48652">
    <property type="entry name" value="Tetraspanin"/>
    <property type="match status" value="1"/>
</dbReference>
<organism evidence="6 7">
    <name type="scientific">Taenia crassiceps</name>
    <dbReference type="NCBI Taxonomy" id="6207"/>
    <lineage>
        <taxon>Eukaryota</taxon>
        <taxon>Metazoa</taxon>
        <taxon>Spiralia</taxon>
        <taxon>Lophotrochozoa</taxon>
        <taxon>Platyhelminthes</taxon>
        <taxon>Cestoda</taxon>
        <taxon>Eucestoda</taxon>
        <taxon>Cyclophyllidea</taxon>
        <taxon>Taeniidae</taxon>
        <taxon>Taenia</taxon>
    </lineage>
</organism>
<evidence type="ECO:0000256" key="5">
    <source>
        <dbReference type="SAM" id="Phobius"/>
    </source>
</evidence>
<dbReference type="InterPro" id="IPR008952">
    <property type="entry name" value="Tetraspanin_EC2_sf"/>
</dbReference>
<dbReference type="Proteomes" id="UP001651158">
    <property type="component" value="Unassembled WGS sequence"/>
</dbReference>
<feature type="transmembrane region" description="Helical" evidence="5">
    <location>
        <begin position="201"/>
        <end position="224"/>
    </location>
</feature>
<proteinExistence type="predicted"/>
<dbReference type="InterPro" id="IPR018499">
    <property type="entry name" value="Tetraspanin/Peripherin"/>
</dbReference>
<name>A0ABR4QRS7_9CEST</name>
<comment type="caution">
    <text evidence="6">The sequence shown here is derived from an EMBL/GenBank/DDBJ whole genome shotgun (WGS) entry which is preliminary data.</text>
</comment>
<evidence type="ECO:0008006" key="8">
    <source>
        <dbReference type="Google" id="ProtNLM"/>
    </source>
</evidence>
<feature type="transmembrane region" description="Helical" evidence="5">
    <location>
        <begin position="85"/>
        <end position="109"/>
    </location>
</feature>
<keyword evidence="7" id="KW-1185">Reference proteome</keyword>